<dbReference type="PANTHER" id="PTHR11353">
    <property type="entry name" value="CHAPERONIN"/>
    <property type="match status" value="1"/>
</dbReference>
<evidence type="ECO:0000256" key="3">
    <source>
        <dbReference type="ARBA" id="ARBA00022840"/>
    </source>
</evidence>
<dbReference type="EMBL" id="RXII01000105">
    <property type="protein sequence ID" value="RZN59445.1"/>
    <property type="molecule type" value="Genomic_DNA"/>
</dbReference>
<dbReference type="InterPro" id="IPR012714">
    <property type="entry name" value="Thermosome_arc"/>
</dbReference>
<comment type="caution">
    <text evidence="6">The sequence shown here is derived from an EMBL/GenBank/DDBJ whole genome shotgun (WGS) entry which is preliminary data.</text>
</comment>
<dbReference type="NCBIfam" id="NF041082">
    <property type="entry name" value="thermosome_alpha"/>
    <property type="match status" value="1"/>
</dbReference>
<evidence type="ECO:0000256" key="2">
    <source>
        <dbReference type="ARBA" id="ARBA00022741"/>
    </source>
</evidence>
<dbReference type="InterPro" id="IPR053374">
    <property type="entry name" value="TCP-1_chaperonin"/>
</dbReference>
<dbReference type="PROSITE" id="PS00995">
    <property type="entry name" value="TCP1_3"/>
    <property type="match status" value="1"/>
</dbReference>
<dbReference type="SUPFAM" id="SSF52029">
    <property type="entry name" value="GroEL apical domain-like"/>
    <property type="match status" value="1"/>
</dbReference>
<dbReference type="Gene3D" id="3.50.7.10">
    <property type="entry name" value="GroEL"/>
    <property type="match status" value="1"/>
</dbReference>
<evidence type="ECO:0000256" key="5">
    <source>
        <dbReference type="RuleBase" id="RU004187"/>
    </source>
</evidence>
<organism evidence="6 7">
    <name type="scientific">Candidatus Methanodesulfokora washburnensis</name>
    <dbReference type="NCBI Taxonomy" id="2478471"/>
    <lineage>
        <taxon>Archaea</taxon>
        <taxon>Thermoproteota</taxon>
        <taxon>Candidatus Korarchaeia</taxon>
        <taxon>Candidatus Korarchaeia incertae sedis</taxon>
        <taxon>Candidatus Methanodesulfokora</taxon>
    </lineage>
</organism>
<dbReference type="InterPro" id="IPR002423">
    <property type="entry name" value="Cpn60/GroEL/TCP-1"/>
</dbReference>
<dbReference type="AlphaFoldDB" id="A0A520KHW3"/>
<dbReference type="InterPro" id="IPR054827">
    <property type="entry name" value="thermosome_alpha"/>
</dbReference>
<dbReference type="PRINTS" id="PR00304">
    <property type="entry name" value="TCOMPLEXTCP1"/>
</dbReference>
<reference evidence="6 7" key="1">
    <citation type="journal article" date="2019" name="Nat. Microbiol.">
        <title>Wide diversity of methane and short-chain alkane metabolisms in uncultured archaea.</title>
        <authorList>
            <person name="Borrel G."/>
            <person name="Adam P.S."/>
            <person name="McKay L.J."/>
            <person name="Chen L.X."/>
            <person name="Sierra-Garcia I.N."/>
            <person name="Sieber C.M."/>
            <person name="Letourneur Q."/>
            <person name="Ghozlane A."/>
            <person name="Andersen G.L."/>
            <person name="Li W.J."/>
            <person name="Hallam S.J."/>
            <person name="Muyzer G."/>
            <person name="de Oliveira V.M."/>
            <person name="Inskeep W.P."/>
            <person name="Banfield J.F."/>
            <person name="Gribaldo S."/>
        </authorList>
    </citation>
    <scope>NUCLEOTIDE SEQUENCE [LARGE SCALE GENOMIC DNA]</scope>
    <source>
        <strain evidence="6">NM4</strain>
    </source>
</reference>
<dbReference type="SUPFAM" id="SSF54849">
    <property type="entry name" value="GroEL-intermediate domain like"/>
    <property type="match status" value="1"/>
</dbReference>
<dbReference type="Gene3D" id="3.30.260.10">
    <property type="entry name" value="TCP-1-like chaperonin intermediate domain"/>
    <property type="match status" value="1"/>
</dbReference>
<keyword evidence="2 5" id="KW-0547">Nucleotide-binding</keyword>
<sequence length="551" mass="60224">MSAGRETVSAIPVILLKEGTSRTRGKEALRLNIMVAKTISEALKSTLSPKGMQKMLVDPFGDVVITHDGATIMKEMEVEHPTAKMMVDLAKAQEQEVGDGTTTVVILAGELLSKAQELLDLGIHPTIILEAYRKAAKYAIDVLESKLAEKVQWNDKELLKKVAKIAMGSKLIAAAKDYLAEIVTDAVLSVYEERDGKRVVDLDNIKLEKKEGGSIFDTKLTRGLVIDKEVVHPDMPKLIKDAKIALIESALEIKKPEISSKIRVVSPTQVNEFLEQEKAMLKEMVDKIAEAGANVVFCQKGIDDVAQHFLAKRGIMAVRRVRKSDIEKLAKATGASIVVNIKDISPADLGYAGLVEERRVGEDKMVFVENCKEDPKAVSILIRGGSKQVIDEAERSLHDALSVVRDVVEDGYVVPGGGAVHVSLALELDKYAKQLGGKEQIVVEKFAEALESIPRALIENSGEDPITMMAELKKAHVEGRNKYGFDVLKRKVDNMFENDIIEPLRVHKYAIRSAAEFATTVLKVDDIIAAAGKVGGKKPESKGEEGSEFGD</sequence>
<name>A0A520KHW3_9CREN</name>
<dbReference type="Proteomes" id="UP000316217">
    <property type="component" value="Unassembled WGS sequence"/>
</dbReference>
<evidence type="ECO:0000313" key="7">
    <source>
        <dbReference type="Proteomes" id="UP000316217"/>
    </source>
</evidence>
<keyword evidence="3 5" id="KW-0067">ATP-binding</keyword>
<dbReference type="NCBIfam" id="TIGR02339">
    <property type="entry name" value="thermosome_arch"/>
    <property type="match status" value="1"/>
</dbReference>
<dbReference type="InterPro" id="IPR002194">
    <property type="entry name" value="Chaperonin_TCP-1_CS"/>
</dbReference>
<dbReference type="InterPro" id="IPR027413">
    <property type="entry name" value="GROEL-like_equatorial_sf"/>
</dbReference>
<evidence type="ECO:0000313" key="6">
    <source>
        <dbReference type="EMBL" id="RZN59445.1"/>
    </source>
</evidence>
<accession>A0A520KHW3</accession>
<dbReference type="NCBIfam" id="NF041083">
    <property type="entry name" value="thermosome_beta"/>
    <property type="match status" value="1"/>
</dbReference>
<keyword evidence="4 5" id="KW-0143">Chaperone</keyword>
<dbReference type="GO" id="GO:0051082">
    <property type="term" value="F:unfolded protein binding"/>
    <property type="evidence" value="ECO:0007669"/>
    <property type="project" value="InterPro"/>
</dbReference>
<dbReference type="GO" id="GO:0016887">
    <property type="term" value="F:ATP hydrolysis activity"/>
    <property type="evidence" value="ECO:0007669"/>
    <property type="project" value="InterPro"/>
</dbReference>
<evidence type="ECO:0000256" key="4">
    <source>
        <dbReference type="ARBA" id="ARBA00023186"/>
    </source>
</evidence>
<gene>
    <name evidence="6" type="ORF">EF810_06830</name>
</gene>
<dbReference type="GO" id="GO:0005524">
    <property type="term" value="F:ATP binding"/>
    <property type="evidence" value="ECO:0007669"/>
    <property type="project" value="UniProtKB-KW"/>
</dbReference>
<dbReference type="Pfam" id="PF00118">
    <property type="entry name" value="Cpn60_TCP1"/>
    <property type="match status" value="1"/>
</dbReference>
<dbReference type="Gene3D" id="1.10.560.10">
    <property type="entry name" value="GroEL-like equatorial domain"/>
    <property type="match status" value="1"/>
</dbReference>
<dbReference type="SUPFAM" id="SSF48592">
    <property type="entry name" value="GroEL equatorial domain-like"/>
    <property type="match status" value="1"/>
</dbReference>
<dbReference type="CDD" id="cd03343">
    <property type="entry name" value="cpn60"/>
    <property type="match status" value="1"/>
</dbReference>
<protein>
    <submittedName>
        <fullName evidence="6">Thermosome subunit</fullName>
    </submittedName>
</protein>
<dbReference type="InterPro" id="IPR017998">
    <property type="entry name" value="Chaperone_TCP-1"/>
</dbReference>
<comment type="similarity">
    <text evidence="1 5">Belongs to the TCP-1 chaperonin family.</text>
</comment>
<proteinExistence type="inferred from homology"/>
<evidence type="ECO:0000256" key="1">
    <source>
        <dbReference type="ARBA" id="ARBA00008020"/>
    </source>
</evidence>
<dbReference type="InterPro" id="IPR027409">
    <property type="entry name" value="GroEL-like_apical_dom_sf"/>
</dbReference>
<dbReference type="InterPro" id="IPR027410">
    <property type="entry name" value="TCP-1-like_intermed_sf"/>
</dbReference>
<dbReference type="GO" id="GO:0140662">
    <property type="term" value="F:ATP-dependent protein folding chaperone"/>
    <property type="evidence" value="ECO:0007669"/>
    <property type="project" value="InterPro"/>
</dbReference>